<sequence>MNGLAEPRKQPVATMEKEILPKDTVLIAGGGPVGLTLATVLAHYGVRSVILERNPETTRWPKMDLTNIRSMELFRKLGLADELRKLGVASHLPYRVLVSTSLWSPKPLAAWEHAGVDDWRVKIAANNDGTMPLEPWQRLSQALFEKWLKNICDNNPLIDVRFGWKLTELSKVDDRVIVAASDASDVQRQISSTYLIGCDGGSSRVRRSLKIPLDGGPMPIYGLLIHFKSRDLTRLHKHGRFWHMFFLSEQGLGSAAISQNEKDIFTTHLFMPVGTDCEGITSEDAVYRSLGGIYDPYPIKIDEVLVRSTYRPNIALARRYSGADGHIFLAGDAAHQNIPTGGYGMNMGIADAFELGWKLAAVINGHSASSILQTYEQERRSTALVSIERSGVHMSVHMEAIKMMNGKVNDVDAPTERGEQLRSKLRDYYSKNDGENTDYGIEMGYRYKSNIIIPDGSTESPWTPSRYIATTFPGARAPHVFLRDGTSIIDLFGKFYTLVEFRDGQERGTHLLVEAAWKHHVPLKLLTLQEEPQAHKIYERHLVLVRPDGHVAWRSNLVKDEGEAMDVFAIVSGVKIPAHQEQEQEQEQEQLYLAFGASERPEDGAFTFTSTVTSMAQTTNFQMENMGEFQA</sequence>
<dbReference type="PANTHER" id="PTHR43004:SF21">
    <property type="entry name" value="FAD-BINDING DOMAIN-CONTAINING PROTEIN-RELATED"/>
    <property type="match status" value="1"/>
</dbReference>
<dbReference type="AlphaFoldDB" id="A0A0D2C7J5"/>
<dbReference type="Gene3D" id="3.30.9.10">
    <property type="entry name" value="D-Amino Acid Oxidase, subunit A, domain 2"/>
    <property type="match status" value="1"/>
</dbReference>
<accession>A0A0D2C7J5</accession>
<dbReference type="VEuPathDB" id="FungiDB:PV06_04142"/>
<dbReference type="GeneID" id="27356216"/>
<dbReference type="PRINTS" id="PR00420">
    <property type="entry name" value="RNGMNOXGNASE"/>
</dbReference>
<dbReference type="OrthoDB" id="2096480at2759"/>
<dbReference type="Gene3D" id="3.50.50.60">
    <property type="entry name" value="FAD/NAD(P)-binding domain"/>
    <property type="match status" value="1"/>
</dbReference>
<dbReference type="PANTHER" id="PTHR43004">
    <property type="entry name" value="TRK SYSTEM POTASSIUM UPTAKE PROTEIN"/>
    <property type="match status" value="1"/>
</dbReference>
<organism evidence="5 6">
    <name type="scientific">Exophiala oligosperma</name>
    <dbReference type="NCBI Taxonomy" id="215243"/>
    <lineage>
        <taxon>Eukaryota</taxon>
        <taxon>Fungi</taxon>
        <taxon>Dikarya</taxon>
        <taxon>Ascomycota</taxon>
        <taxon>Pezizomycotina</taxon>
        <taxon>Eurotiomycetes</taxon>
        <taxon>Chaetothyriomycetidae</taxon>
        <taxon>Chaetothyriales</taxon>
        <taxon>Herpotrichiellaceae</taxon>
        <taxon>Exophiala</taxon>
    </lineage>
</organism>
<dbReference type="Proteomes" id="UP000053342">
    <property type="component" value="Unassembled WGS sequence"/>
</dbReference>
<evidence type="ECO:0000313" key="6">
    <source>
        <dbReference type="Proteomes" id="UP000053342"/>
    </source>
</evidence>
<dbReference type="InterPro" id="IPR050641">
    <property type="entry name" value="RIFMO-like"/>
</dbReference>
<dbReference type="SUPFAM" id="SSF51905">
    <property type="entry name" value="FAD/NAD(P)-binding domain"/>
    <property type="match status" value="1"/>
</dbReference>
<evidence type="ECO:0000256" key="3">
    <source>
        <dbReference type="ARBA" id="ARBA00023002"/>
    </source>
</evidence>
<dbReference type="InterPro" id="IPR002938">
    <property type="entry name" value="FAD-bd"/>
</dbReference>
<keyword evidence="6" id="KW-1185">Reference proteome</keyword>
<dbReference type="Pfam" id="PF01494">
    <property type="entry name" value="FAD_binding_3"/>
    <property type="match status" value="1"/>
</dbReference>
<feature type="domain" description="FAD-binding" evidence="4">
    <location>
        <begin position="24"/>
        <end position="383"/>
    </location>
</feature>
<protein>
    <recommendedName>
        <fullName evidence="4">FAD-binding domain-containing protein</fullName>
    </recommendedName>
</protein>
<dbReference type="GO" id="GO:0016709">
    <property type="term" value="F:oxidoreductase activity, acting on paired donors, with incorporation or reduction of molecular oxygen, NAD(P)H as one donor, and incorporation of one atom of oxygen"/>
    <property type="evidence" value="ECO:0007669"/>
    <property type="project" value="UniProtKB-ARBA"/>
</dbReference>
<evidence type="ECO:0000313" key="5">
    <source>
        <dbReference type="EMBL" id="KIW45787.1"/>
    </source>
</evidence>
<dbReference type="GO" id="GO:0071949">
    <property type="term" value="F:FAD binding"/>
    <property type="evidence" value="ECO:0007669"/>
    <property type="project" value="InterPro"/>
</dbReference>
<dbReference type="Gene3D" id="3.40.30.120">
    <property type="match status" value="1"/>
</dbReference>
<reference evidence="5 6" key="1">
    <citation type="submission" date="2015-01" db="EMBL/GenBank/DDBJ databases">
        <title>The Genome Sequence of Exophiala oligosperma CBS72588.</title>
        <authorList>
            <consortium name="The Broad Institute Genomics Platform"/>
            <person name="Cuomo C."/>
            <person name="de Hoog S."/>
            <person name="Gorbushina A."/>
            <person name="Stielow B."/>
            <person name="Teixiera M."/>
            <person name="Abouelleil A."/>
            <person name="Chapman S.B."/>
            <person name="Priest M."/>
            <person name="Young S.K."/>
            <person name="Wortman J."/>
            <person name="Nusbaum C."/>
            <person name="Birren B."/>
        </authorList>
    </citation>
    <scope>NUCLEOTIDE SEQUENCE [LARGE SCALE GENOMIC DNA]</scope>
    <source>
        <strain evidence="5 6">CBS 72588</strain>
    </source>
</reference>
<evidence type="ECO:0000256" key="1">
    <source>
        <dbReference type="ARBA" id="ARBA00022630"/>
    </source>
</evidence>
<keyword evidence="3" id="KW-0560">Oxidoreductase</keyword>
<keyword evidence="1" id="KW-0285">Flavoprotein</keyword>
<gene>
    <name evidence="5" type="ORF">PV06_04142</name>
</gene>
<dbReference type="RefSeq" id="XP_016266003.1">
    <property type="nucleotide sequence ID" value="XM_016404998.1"/>
</dbReference>
<dbReference type="InterPro" id="IPR036188">
    <property type="entry name" value="FAD/NAD-bd_sf"/>
</dbReference>
<dbReference type="HOGENOM" id="CLU_009665_14_2_1"/>
<proteinExistence type="predicted"/>
<evidence type="ECO:0000256" key="2">
    <source>
        <dbReference type="ARBA" id="ARBA00022827"/>
    </source>
</evidence>
<evidence type="ECO:0000259" key="4">
    <source>
        <dbReference type="Pfam" id="PF01494"/>
    </source>
</evidence>
<dbReference type="STRING" id="215243.A0A0D2C7J5"/>
<dbReference type="EMBL" id="KN847334">
    <property type="protein sequence ID" value="KIW45787.1"/>
    <property type="molecule type" value="Genomic_DNA"/>
</dbReference>
<dbReference type="Pfam" id="PF21274">
    <property type="entry name" value="Rng_hyd_C"/>
    <property type="match status" value="1"/>
</dbReference>
<name>A0A0D2C7J5_9EURO</name>
<keyword evidence="2" id="KW-0274">FAD</keyword>